<dbReference type="Gene3D" id="3.30.60.20">
    <property type="match status" value="2"/>
</dbReference>
<dbReference type="GO" id="GO:0004697">
    <property type="term" value="F:diacylglycerol-dependent serine/threonine kinase activity"/>
    <property type="evidence" value="ECO:0007669"/>
    <property type="project" value="UniProtKB-EC"/>
</dbReference>
<dbReference type="GO" id="GO:0042307">
    <property type="term" value="P:positive regulation of protein import into nucleus"/>
    <property type="evidence" value="ECO:0007669"/>
    <property type="project" value="Ensembl"/>
</dbReference>
<comment type="catalytic activity">
    <reaction evidence="17">
        <text>L-seryl-[protein] + ATP = O-phospho-L-seryl-[protein] + ADP + H(+)</text>
        <dbReference type="Rhea" id="RHEA:17989"/>
        <dbReference type="Rhea" id="RHEA-COMP:9863"/>
        <dbReference type="Rhea" id="RHEA-COMP:11604"/>
        <dbReference type="ChEBI" id="CHEBI:15378"/>
        <dbReference type="ChEBI" id="CHEBI:29999"/>
        <dbReference type="ChEBI" id="CHEBI:30616"/>
        <dbReference type="ChEBI" id="CHEBI:83421"/>
        <dbReference type="ChEBI" id="CHEBI:456216"/>
        <dbReference type="EC" id="2.7.11.13"/>
    </reaction>
</comment>
<feature type="active site" description="Proton acceptor" evidence="19">
    <location>
        <position position="472"/>
    </location>
</feature>
<keyword evidence="10 18" id="KW-0547">Nucleotide-binding</keyword>
<dbReference type="Gene3D" id="3.30.200.20">
    <property type="entry name" value="Phosphorylase Kinase, domain 1"/>
    <property type="match status" value="1"/>
</dbReference>
<keyword evidence="11" id="KW-0863">Zinc-finger</keyword>
<evidence type="ECO:0000256" key="21">
    <source>
        <dbReference type="PROSITE-ProRule" id="PRU10141"/>
    </source>
</evidence>
<dbReference type="FunFam" id="1.10.510.10:FF:000150">
    <property type="entry name" value="Protein kinase C, theta"/>
    <property type="match status" value="1"/>
</dbReference>
<dbReference type="GO" id="GO:0023021">
    <property type="term" value="P:termination of signal transduction"/>
    <property type="evidence" value="ECO:0007669"/>
    <property type="project" value="Ensembl"/>
</dbReference>
<comment type="subcellular location">
    <subcellularLocation>
        <location evidence="1">Cell membrane</location>
        <topology evidence="1">Peripheral membrane protein</topology>
    </subcellularLocation>
    <subcellularLocation>
        <location evidence="18">Cytoplasm</location>
    </subcellularLocation>
    <subcellularLocation>
        <location evidence="18">Cytoplasm</location>
        <location evidence="18">Perinuclear region</location>
    </subcellularLocation>
    <subcellularLocation>
        <location evidence="18">Nucleus</location>
    </subcellularLocation>
</comment>
<dbReference type="SMART" id="SM00220">
    <property type="entry name" value="S_TKc"/>
    <property type="match status" value="1"/>
</dbReference>
<evidence type="ECO:0000256" key="12">
    <source>
        <dbReference type="ARBA" id="ARBA00022777"/>
    </source>
</evidence>
<evidence type="ECO:0000313" key="26">
    <source>
        <dbReference type="Proteomes" id="UP000248484"/>
    </source>
</evidence>
<dbReference type="Pfam" id="PF00130">
    <property type="entry name" value="C1_1"/>
    <property type="match status" value="2"/>
</dbReference>
<dbReference type="FunFam" id="3.30.60.20:FF:000003">
    <property type="entry name" value="Protein kinase C delta"/>
    <property type="match status" value="1"/>
</dbReference>
<dbReference type="GO" id="GO:0030296">
    <property type="term" value="F:protein tyrosine kinase activator activity"/>
    <property type="evidence" value="ECO:0007669"/>
    <property type="project" value="Ensembl"/>
</dbReference>
<keyword evidence="7 18" id="KW-0808">Transferase</keyword>
<dbReference type="GO" id="GO:0070301">
    <property type="term" value="P:cellular response to hydrogen peroxide"/>
    <property type="evidence" value="ECO:0007669"/>
    <property type="project" value="Ensembl"/>
</dbReference>
<evidence type="ECO:0000256" key="10">
    <source>
        <dbReference type="ARBA" id="ARBA00022741"/>
    </source>
</evidence>
<dbReference type="InParanoid" id="A0A455ATH1"/>
<dbReference type="Gene3D" id="2.60.40.150">
    <property type="entry name" value="C2 domain"/>
    <property type="match status" value="1"/>
</dbReference>
<dbReference type="FunFam" id="2.60.40.150:FF:000049">
    <property type="entry name" value="Protein kinase C delta type"/>
    <property type="match status" value="1"/>
</dbReference>
<evidence type="ECO:0000259" key="25">
    <source>
        <dbReference type="PROSITE" id="PS51285"/>
    </source>
</evidence>
<dbReference type="InterPro" id="IPR020454">
    <property type="entry name" value="DAG/PE-bd"/>
</dbReference>
<dbReference type="PIRSF" id="PIRSF000551">
    <property type="entry name" value="PKC_delta"/>
    <property type="match status" value="1"/>
</dbReference>
<keyword evidence="26" id="KW-1185">Reference proteome</keyword>
<dbReference type="KEGG" id="pcad:102984279"/>
<dbReference type="GO" id="GO:0048471">
    <property type="term" value="C:perinuclear region of cytoplasm"/>
    <property type="evidence" value="ECO:0007669"/>
    <property type="project" value="UniProtKB-SubCell"/>
</dbReference>
<keyword evidence="14 18" id="KW-0067">ATP-binding</keyword>
<dbReference type="GO" id="GO:0036019">
    <property type="term" value="C:endolysosome"/>
    <property type="evidence" value="ECO:0007669"/>
    <property type="project" value="Ensembl"/>
</dbReference>
<dbReference type="InterPro" id="IPR017892">
    <property type="entry name" value="Pkinase_C"/>
</dbReference>
<feature type="domain" description="C2" evidence="22">
    <location>
        <begin position="1"/>
        <end position="106"/>
    </location>
</feature>
<dbReference type="GO" id="GO:0006915">
    <property type="term" value="P:apoptotic process"/>
    <property type="evidence" value="ECO:0007669"/>
    <property type="project" value="UniProtKB-KW"/>
</dbReference>
<dbReference type="GO" id="GO:0006974">
    <property type="term" value="P:DNA damage response"/>
    <property type="evidence" value="ECO:0007669"/>
    <property type="project" value="Ensembl"/>
</dbReference>
<organism evidence="26 27">
    <name type="scientific">Physeter macrocephalus</name>
    <name type="common">Sperm whale</name>
    <name type="synonym">Physeter catodon</name>
    <dbReference type="NCBI Taxonomy" id="9755"/>
    <lineage>
        <taxon>Eukaryota</taxon>
        <taxon>Metazoa</taxon>
        <taxon>Chordata</taxon>
        <taxon>Craniata</taxon>
        <taxon>Vertebrata</taxon>
        <taxon>Euteleostomi</taxon>
        <taxon>Mammalia</taxon>
        <taxon>Eutheria</taxon>
        <taxon>Laurasiatheria</taxon>
        <taxon>Artiodactyla</taxon>
        <taxon>Whippomorpha</taxon>
        <taxon>Cetacea</taxon>
        <taxon>Odontoceti</taxon>
        <taxon>Physeteridae</taxon>
        <taxon>Physeter</taxon>
    </lineage>
</organism>
<feature type="domain" description="Phorbol-ester/DAG-type" evidence="24">
    <location>
        <begin position="230"/>
        <end position="280"/>
    </location>
</feature>
<dbReference type="InterPro" id="IPR046349">
    <property type="entry name" value="C1-like_sf"/>
</dbReference>
<dbReference type="GO" id="GO:0106310">
    <property type="term" value="F:protein serine kinase activity"/>
    <property type="evidence" value="ECO:0007669"/>
    <property type="project" value="Ensembl"/>
</dbReference>
<dbReference type="SMART" id="SM00133">
    <property type="entry name" value="S_TK_X"/>
    <property type="match status" value="1"/>
</dbReference>
<dbReference type="GO" id="GO:0071447">
    <property type="term" value="P:cellular response to hydroperoxide"/>
    <property type="evidence" value="ECO:0007669"/>
    <property type="project" value="Ensembl"/>
</dbReference>
<keyword evidence="4 18" id="KW-0963">Cytoplasm</keyword>
<evidence type="ECO:0000256" key="1">
    <source>
        <dbReference type="ARBA" id="ARBA00004202"/>
    </source>
</evidence>
<keyword evidence="9" id="KW-0677">Repeat</keyword>
<protein>
    <recommendedName>
        <fullName evidence="18">Protein kinase C delta type</fullName>
        <ecNumber evidence="18">2.7.11.13</ecNumber>
    </recommendedName>
    <alternativeName>
        <fullName evidence="18">nPKC-delta</fullName>
    </alternativeName>
</protein>
<dbReference type="STRING" id="9755.ENSPCTP00005031516"/>
<dbReference type="InterPro" id="IPR014376">
    <property type="entry name" value="Prot_kin_PKC_delta"/>
</dbReference>
<dbReference type="Pfam" id="PF00433">
    <property type="entry name" value="Pkinase_C"/>
    <property type="match status" value="1"/>
</dbReference>
<dbReference type="GO" id="GO:0043409">
    <property type="term" value="P:negative regulation of MAPK cascade"/>
    <property type="evidence" value="ECO:0007669"/>
    <property type="project" value="Ensembl"/>
</dbReference>
<name>A0A455ATH1_PHYMC</name>
<dbReference type="GO" id="GO:0034644">
    <property type="term" value="P:cellular response to UV"/>
    <property type="evidence" value="ECO:0007669"/>
    <property type="project" value="Ensembl"/>
</dbReference>
<dbReference type="PANTHER" id="PTHR24351">
    <property type="entry name" value="RIBOSOMAL PROTEIN S6 KINASE"/>
    <property type="match status" value="1"/>
</dbReference>
<feature type="binding site" evidence="20">
    <location>
        <begin position="354"/>
        <end position="362"/>
    </location>
    <ligand>
        <name>ATP</name>
        <dbReference type="ChEBI" id="CHEBI:30616"/>
    </ligand>
</feature>
<dbReference type="SMART" id="SM00109">
    <property type="entry name" value="C1"/>
    <property type="match status" value="2"/>
</dbReference>
<accession>A0A455ATH1</accession>
<evidence type="ECO:0000256" key="18">
    <source>
        <dbReference type="PIRNR" id="PIRNR000551"/>
    </source>
</evidence>
<dbReference type="GO" id="GO:0019901">
    <property type="term" value="F:protein kinase binding"/>
    <property type="evidence" value="ECO:0007669"/>
    <property type="project" value="Ensembl"/>
</dbReference>
<dbReference type="GO" id="GO:0008270">
    <property type="term" value="F:zinc ion binding"/>
    <property type="evidence" value="ECO:0007669"/>
    <property type="project" value="UniProtKB-KW"/>
</dbReference>
<evidence type="ECO:0000256" key="8">
    <source>
        <dbReference type="ARBA" id="ARBA00022723"/>
    </source>
</evidence>
<dbReference type="GO" id="GO:0141212">
    <property type="term" value="P:phospholipase C/protein kinase C signal transduction"/>
    <property type="evidence" value="ECO:0007669"/>
    <property type="project" value="Ensembl"/>
</dbReference>
<dbReference type="InterPro" id="IPR000719">
    <property type="entry name" value="Prot_kinase_dom"/>
</dbReference>
<dbReference type="InterPro" id="IPR008271">
    <property type="entry name" value="Ser/Thr_kinase_AS"/>
</dbReference>
<evidence type="ECO:0000256" key="17">
    <source>
        <dbReference type="ARBA" id="ARBA00047470"/>
    </source>
</evidence>
<dbReference type="GO" id="GO:0005829">
    <property type="term" value="C:cytosol"/>
    <property type="evidence" value="ECO:0007669"/>
    <property type="project" value="Ensembl"/>
</dbReference>
<evidence type="ECO:0000313" key="27">
    <source>
        <dbReference type="RefSeq" id="XP_028335186.1"/>
    </source>
</evidence>
<evidence type="ECO:0000256" key="16">
    <source>
        <dbReference type="ARBA" id="ARBA00047272"/>
    </source>
</evidence>
<feature type="domain" description="Protein kinase" evidence="23">
    <location>
        <begin position="348"/>
        <end position="602"/>
    </location>
</feature>
<comment type="subunit">
    <text evidence="18">Interacts with PDPK1 (via N-terminal region), RAD9A, CDCP1, MUC1 and VASP.</text>
</comment>
<dbReference type="SUPFAM" id="SSF56112">
    <property type="entry name" value="Protein kinase-like (PK-like)"/>
    <property type="match status" value="1"/>
</dbReference>
<dbReference type="GO" id="GO:2000753">
    <property type="term" value="P:positive regulation of glucosylceramide catabolic process"/>
    <property type="evidence" value="ECO:0007669"/>
    <property type="project" value="Ensembl"/>
</dbReference>
<keyword evidence="15" id="KW-0472">Membrane</keyword>
<dbReference type="GO" id="GO:0032956">
    <property type="term" value="P:regulation of actin cytoskeleton organization"/>
    <property type="evidence" value="ECO:0007669"/>
    <property type="project" value="Ensembl"/>
</dbReference>
<comment type="similarity">
    <text evidence="2 18">Belongs to the protein kinase superfamily. AGC Ser/Thr protein kinase family. PKC subfamily.</text>
</comment>
<evidence type="ECO:0000256" key="14">
    <source>
        <dbReference type="ARBA" id="ARBA00022840"/>
    </source>
</evidence>
<dbReference type="PROSITE" id="PS00479">
    <property type="entry name" value="ZF_DAG_PE_1"/>
    <property type="match status" value="1"/>
</dbReference>
<dbReference type="GO" id="GO:2000755">
    <property type="term" value="P:positive regulation of sphingomyelin catabolic process"/>
    <property type="evidence" value="ECO:0007669"/>
    <property type="project" value="Ensembl"/>
</dbReference>
<dbReference type="InterPro" id="IPR000008">
    <property type="entry name" value="C2_dom"/>
</dbReference>
<dbReference type="OrthoDB" id="63267at2759"/>
<dbReference type="Pfam" id="PF00069">
    <property type="entry name" value="Pkinase"/>
    <property type="match status" value="1"/>
</dbReference>
<dbReference type="SUPFAM" id="SSF49562">
    <property type="entry name" value="C2 domain (Calcium/lipid-binding domain, CaLB)"/>
    <property type="match status" value="1"/>
</dbReference>
<dbReference type="GO" id="GO:2000304">
    <property type="term" value="P:positive regulation of ceramide biosynthetic process"/>
    <property type="evidence" value="ECO:0007669"/>
    <property type="project" value="Ensembl"/>
</dbReference>
<dbReference type="GO" id="GO:0005524">
    <property type="term" value="F:ATP binding"/>
    <property type="evidence" value="ECO:0007669"/>
    <property type="project" value="UniProtKB-UniRule"/>
</dbReference>
<comment type="activity regulation">
    <text evidence="18">Novel PKCs (PRKCD, PRKCE, PRKCH and PRKCQ) are calcium-insensitive, but activated by diacylglycerol (DAG) and phosphatidylserine.</text>
</comment>
<evidence type="ECO:0000256" key="20">
    <source>
        <dbReference type="PIRSR" id="PIRSR000551-51"/>
    </source>
</evidence>
<dbReference type="GeneID" id="102984279"/>
<dbReference type="PIRSF" id="PIRSF501104">
    <property type="entry name" value="Protein_kin_C_delta"/>
    <property type="match status" value="1"/>
</dbReference>
<dbReference type="CDD" id="cd20834">
    <property type="entry name" value="C1_nPKC_theta-like_rpt1"/>
    <property type="match status" value="1"/>
</dbReference>
<evidence type="ECO:0000256" key="13">
    <source>
        <dbReference type="ARBA" id="ARBA00022833"/>
    </source>
</evidence>
<dbReference type="InterPro" id="IPR017441">
    <property type="entry name" value="Protein_kinase_ATP_BS"/>
</dbReference>
<dbReference type="PROSITE" id="PS50011">
    <property type="entry name" value="PROTEIN_KINASE_DOM"/>
    <property type="match status" value="1"/>
</dbReference>
<dbReference type="GO" id="GO:0005886">
    <property type="term" value="C:plasma membrane"/>
    <property type="evidence" value="ECO:0007669"/>
    <property type="project" value="UniProtKB-SubCell"/>
</dbReference>
<keyword evidence="8" id="KW-0479">Metal-binding</keyword>
<evidence type="ECO:0000256" key="9">
    <source>
        <dbReference type="ARBA" id="ARBA00022737"/>
    </source>
</evidence>
<dbReference type="GO" id="GO:1904385">
    <property type="term" value="P:cellular response to angiotensin"/>
    <property type="evidence" value="ECO:0007669"/>
    <property type="project" value="Ensembl"/>
</dbReference>
<dbReference type="GO" id="GO:0090398">
    <property type="term" value="P:cellular senescence"/>
    <property type="evidence" value="ECO:0007669"/>
    <property type="project" value="Ensembl"/>
</dbReference>
<dbReference type="AlphaFoldDB" id="A0A455ATH1"/>
<sequence>MAPFLRISFNSYELGSLQAADEASQPFCAVRMKEALSTERGKTLVQKKPTMYPEWKSSFDAHIYEGRVIQIVLMRAAEEPVSEVTVGVSVLAERCKKNNGKAEFWLDLQPQAKVLMSVQYFLEDIDCKQSMRSEDGAKFPTMNRRGAIKQAKIHYIKNHEFIATFFGQPTFCSVCRDFVWGLNKQGYKCRQCNAAIHKKCIDKIIGRCTGTAANSRDTIFQKERFNIDMPHRFKVYNYMSPTFCDHCGSLLWGLVKQGLKCEDCGMNVHHKCQMKVANLCGINQKLLAEALNQVTQRPARRSDSETAETVGIYQNFEKKAGVSGDDVPGTGTYGKIWESSTKCSIENFTFIKVLGKGSFGKVLLAELKGKKEFFAIKALKKDVVLIDDDVECTMVEKRVLALSGENPFLTHLFCTFQTKDHLFFVMEFLNGGDLMYHIQDKGRFELYRATFYAAEIVCGLQFLHQKGVIYRDLKLDNVMLDQDGHIKIADFGMCKENMFGDKQASTFCGTPDYIAPEILQGLKYSFSVDWWSFGVLLYEMLIGQSPFHGDDEDELFESIRVDSPYYPRWITRESKDILEKLLERDTARRLGVTGNIKIHPFFKTINWALLEKRAVEPPFKPRVRSPGDYNNFDQEFLNEKPRLSYSDKNLIDSMDQTAFAGFSFVNPKFERLLEN</sequence>
<dbReference type="GO" id="GO:0050728">
    <property type="term" value="P:negative regulation of inflammatory response"/>
    <property type="evidence" value="ECO:0007669"/>
    <property type="project" value="Ensembl"/>
</dbReference>
<dbReference type="GO" id="GO:0005634">
    <property type="term" value="C:nucleus"/>
    <property type="evidence" value="ECO:0007669"/>
    <property type="project" value="UniProtKB-SubCell"/>
</dbReference>
<dbReference type="GO" id="GO:0042119">
    <property type="term" value="P:neutrophil activation"/>
    <property type="evidence" value="ECO:0007669"/>
    <property type="project" value="Ensembl"/>
</dbReference>
<dbReference type="SUPFAM" id="SSF57889">
    <property type="entry name" value="Cysteine-rich domain"/>
    <property type="match status" value="2"/>
</dbReference>
<dbReference type="GO" id="GO:0034351">
    <property type="term" value="P:negative regulation of glial cell apoptotic process"/>
    <property type="evidence" value="ECO:0007669"/>
    <property type="project" value="Ensembl"/>
</dbReference>
<dbReference type="PROSITE" id="PS51285">
    <property type="entry name" value="AGC_KINASE_CTER"/>
    <property type="match status" value="1"/>
</dbReference>
<dbReference type="GO" id="GO:0032930">
    <property type="term" value="P:positive regulation of superoxide anion generation"/>
    <property type="evidence" value="ECO:0007669"/>
    <property type="project" value="Ensembl"/>
</dbReference>
<dbReference type="InterPro" id="IPR000961">
    <property type="entry name" value="AGC-kinase_C"/>
</dbReference>
<keyword evidence="18" id="KW-0053">Apoptosis</keyword>
<evidence type="ECO:0000256" key="7">
    <source>
        <dbReference type="ARBA" id="ARBA00022679"/>
    </source>
</evidence>
<dbReference type="PROSITE" id="PS00108">
    <property type="entry name" value="PROTEIN_KINASE_ST"/>
    <property type="match status" value="1"/>
</dbReference>
<evidence type="ECO:0000256" key="2">
    <source>
        <dbReference type="ARBA" id="ARBA00005490"/>
    </source>
</evidence>
<feature type="binding site" evidence="20 21">
    <location>
        <position position="377"/>
    </location>
    <ligand>
        <name>ATP</name>
        <dbReference type="ChEBI" id="CHEBI:30616"/>
    </ligand>
</feature>
<dbReference type="GO" id="GO:0060326">
    <property type="term" value="P:cell chemotaxis"/>
    <property type="evidence" value="ECO:0007669"/>
    <property type="project" value="Ensembl"/>
</dbReference>
<keyword evidence="6" id="KW-0597">Phosphoprotein</keyword>
<evidence type="ECO:0000259" key="23">
    <source>
        <dbReference type="PROSITE" id="PS50011"/>
    </source>
</evidence>
<dbReference type="CTD" id="5580"/>
<dbReference type="PROSITE" id="PS50004">
    <property type="entry name" value="C2"/>
    <property type="match status" value="1"/>
</dbReference>
<keyword evidence="18" id="KW-0539">Nucleus</keyword>
<evidence type="ECO:0000256" key="11">
    <source>
        <dbReference type="ARBA" id="ARBA00022771"/>
    </source>
</evidence>
<keyword evidence="5 18" id="KW-0723">Serine/threonine-protein kinase</keyword>
<dbReference type="GO" id="GO:0043687">
    <property type="term" value="P:post-translational protein modification"/>
    <property type="evidence" value="ECO:0007669"/>
    <property type="project" value="Ensembl"/>
</dbReference>
<evidence type="ECO:0000259" key="22">
    <source>
        <dbReference type="PROSITE" id="PS50004"/>
    </source>
</evidence>
<dbReference type="Proteomes" id="UP000248484">
    <property type="component" value="Chromosome 18"/>
</dbReference>
<keyword evidence="18" id="KW-0131">Cell cycle</keyword>
<evidence type="ECO:0000256" key="5">
    <source>
        <dbReference type="ARBA" id="ARBA00022527"/>
    </source>
</evidence>
<dbReference type="InterPro" id="IPR035892">
    <property type="entry name" value="C2_domain_sf"/>
</dbReference>
<dbReference type="InterPro" id="IPR027436">
    <property type="entry name" value="PKC_delta"/>
</dbReference>
<dbReference type="InterPro" id="IPR011009">
    <property type="entry name" value="Kinase-like_dom_sf"/>
</dbReference>
<comment type="catalytic activity">
    <reaction evidence="16 18">
        <text>L-threonyl-[protein] + ATP = O-phospho-L-threonyl-[protein] + ADP + H(+)</text>
        <dbReference type="Rhea" id="RHEA:46608"/>
        <dbReference type="Rhea" id="RHEA-COMP:11060"/>
        <dbReference type="Rhea" id="RHEA-COMP:11605"/>
        <dbReference type="ChEBI" id="CHEBI:15378"/>
        <dbReference type="ChEBI" id="CHEBI:30013"/>
        <dbReference type="ChEBI" id="CHEBI:30616"/>
        <dbReference type="ChEBI" id="CHEBI:61977"/>
        <dbReference type="ChEBI" id="CHEBI:456216"/>
        <dbReference type="EC" id="2.7.11.13"/>
    </reaction>
</comment>
<evidence type="ECO:0000256" key="19">
    <source>
        <dbReference type="PIRSR" id="PIRSR000551-50"/>
    </source>
</evidence>
<keyword evidence="3" id="KW-1003">Cell membrane</keyword>
<evidence type="ECO:0000256" key="4">
    <source>
        <dbReference type="ARBA" id="ARBA00022490"/>
    </source>
</evidence>
<dbReference type="Gene3D" id="1.10.510.10">
    <property type="entry name" value="Transferase(Phosphotransferase) domain 1"/>
    <property type="match status" value="1"/>
</dbReference>
<feature type="domain" description="Phorbol-ester/DAG-type" evidence="24">
    <location>
        <begin position="158"/>
        <end position="208"/>
    </location>
</feature>
<dbReference type="RefSeq" id="XP_028335186.1">
    <property type="nucleotide sequence ID" value="XM_028479385.1"/>
</dbReference>
<evidence type="ECO:0000259" key="24">
    <source>
        <dbReference type="PROSITE" id="PS50081"/>
    </source>
</evidence>
<evidence type="ECO:0000256" key="6">
    <source>
        <dbReference type="ARBA" id="ARBA00022553"/>
    </source>
</evidence>
<dbReference type="EC" id="2.7.11.13" evidence="18"/>
<keyword evidence="12 18" id="KW-0418">Kinase</keyword>
<dbReference type="Pfam" id="PF21494">
    <property type="entry name" value="PKC_C2"/>
    <property type="match status" value="1"/>
</dbReference>
<dbReference type="FunFam" id="3.30.60.20:FF:000008">
    <property type="entry name" value="Protein kinase C theta"/>
    <property type="match status" value="1"/>
</dbReference>
<dbReference type="CDD" id="cd20837">
    <property type="entry name" value="C1_nPKC_theta-like_rpt2"/>
    <property type="match status" value="1"/>
</dbReference>
<dbReference type="PROSITE" id="PS50081">
    <property type="entry name" value="ZF_DAG_PE_2"/>
    <property type="match status" value="2"/>
</dbReference>
<reference evidence="27" key="1">
    <citation type="submission" date="2025-08" db="UniProtKB">
        <authorList>
            <consortium name="RefSeq"/>
        </authorList>
    </citation>
    <scope>IDENTIFICATION</scope>
    <source>
        <tissue evidence="27">Muscle</tissue>
    </source>
</reference>
<dbReference type="PRINTS" id="PR00008">
    <property type="entry name" value="DAGPEDOMAIN"/>
</dbReference>
<proteinExistence type="inferred from homology"/>
<dbReference type="InterPro" id="IPR002219">
    <property type="entry name" value="PKC_DAG/PE"/>
</dbReference>
<evidence type="ECO:0000256" key="3">
    <source>
        <dbReference type="ARBA" id="ARBA00022475"/>
    </source>
</evidence>
<dbReference type="GO" id="GO:0005783">
    <property type="term" value="C:endoplasmic reticulum"/>
    <property type="evidence" value="ECO:0007669"/>
    <property type="project" value="Ensembl"/>
</dbReference>
<keyword evidence="13" id="KW-0862">Zinc</keyword>
<dbReference type="PROSITE" id="PS00107">
    <property type="entry name" value="PROTEIN_KINASE_ATP"/>
    <property type="match status" value="1"/>
</dbReference>
<gene>
    <name evidence="27" type="primary">PRKCD</name>
</gene>
<evidence type="ECO:0000256" key="15">
    <source>
        <dbReference type="ARBA" id="ARBA00023136"/>
    </source>
</evidence>
<comment type="function">
    <text evidence="18">Calcium-independent, phospholipid- and diacylglycerol (DAG)-dependent serine/threonine-protein kinase that plays contrasting roles in cell death and cell survival by functioning as a pro-apoptotic protein during DNA damage-induced apoptosis, but acting as an anti-apoptotic protein during cytokine receptor-initiated cell death, is involved in tumor suppression.</text>
</comment>
<feature type="domain" description="AGC-kinase C-terminal" evidence="25">
    <location>
        <begin position="603"/>
        <end position="674"/>
    </location>
</feature>
<dbReference type="FunFam" id="3.30.200.20:FF:000020">
    <property type="entry name" value="Protein kinase C, alpha"/>
    <property type="match status" value="1"/>
</dbReference>